<gene>
    <name evidence="6" type="ORF">BC351_29010</name>
</gene>
<accession>A0A1V4HIR1</accession>
<keyword evidence="4" id="KW-1133">Transmembrane helix</keyword>
<keyword evidence="7" id="KW-1185">Reference proteome</keyword>
<reference evidence="7" key="1">
    <citation type="submission" date="2016-07" db="EMBL/GenBank/DDBJ databases">
        <authorList>
            <person name="Florea S."/>
            <person name="Webb J.S."/>
            <person name="Jaromczyk J."/>
            <person name="Schardl C.L."/>
        </authorList>
    </citation>
    <scope>NUCLEOTIDE SEQUENCE [LARGE SCALE GENOMIC DNA]</scope>
    <source>
        <strain evidence="7">CY1</strain>
    </source>
</reference>
<dbReference type="Pfam" id="PF17853">
    <property type="entry name" value="GGDEF_2"/>
    <property type="match status" value="1"/>
</dbReference>
<dbReference type="RefSeq" id="WP_079414439.1">
    <property type="nucleotide sequence ID" value="NZ_MBTG01000017.1"/>
</dbReference>
<dbReference type="PANTHER" id="PTHR43280">
    <property type="entry name" value="ARAC-FAMILY TRANSCRIPTIONAL REGULATOR"/>
    <property type="match status" value="1"/>
</dbReference>
<dbReference type="GO" id="GO:0003700">
    <property type="term" value="F:DNA-binding transcription factor activity"/>
    <property type="evidence" value="ECO:0007669"/>
    <property type="project" value="InterPro"/>
</dbReference>
<dbReference type="InterPro" id="IPR018060">
    <property type="entry name" value="HTH_AraC"/>
</dbReference>
<evidence type="ECO:0000313" key="6">
    <source>
        <dbReference type="EMBL" id="OPH56210.1"/>
    </source>
</evidence>
<dbReference type="OrthoDB" id="1877256at2"/>
<keyword evidence="3" id="KW-0804">Transcription</keyword>
<evidence type="ECO:0000256" key="3">
    <source>
        <dbReference type="ARBA" id="ARBA00023163"/>
    </source>
</evidence>
<dbReference type="SMART" id="SM00342">
    <property type="entry name" value="HTH_ARAC"/>
    <property type="match status" value="1"/>
</dbReference>
<proteinExistence type="predicted"/>
<dbReference type="InterPro" id="IPR018062">
    <property type="entry name" value="HTH_AraC-typ_CS"/>
</dbReference>
<organism evidence="6 7">
    <name type="scientific">Paenibacillus ferrarius</name>
    <dbReference type="NCBI Taxonomy" id="1469647"/>
    <lineage>
        <taxon>Bacteria</taxon>
        <taxon>Bacillati</taxon>
        <taxon>Bacillota</taxon>
        <taxon>Bacilli</taxon>
        <taxon>Bacillales</taxon>
        <taxon>Paenibacillaceae</taxon>
        <taxon>Paenibacillus</taxon>
    </lineage>
</organism>
<dbReference type="EMBL" id="MBTG01000017">
    <property type="protein sequence ID" value="OPH56210.1"/>
    <property type="molecule type" value="Genomic_DNA"/>
</dbReference>
<keyword evidence="4" id="KW-0472">Membrane</keyword>
<keyword evidence="2" id="KW-0238">DNA-binding</keyword>
<dbReference type="Gene3D" id="1.10.10.60">
    <property type="entry name" value="Homeodomain-like"/>
    <property type="match status" value="2"/>
</dbReference>
<evidence type="ECO:0000313" key="7">
    <source>
        <dbReference type="Proteomes" id="UP000190626"/>
    </source>
</evidence>
<evidence type="ECO:0000256" key="2">
    <source>
        <dbReference type="ARBA" id="ARBA00023125"/>
    </source>
</evidence>
<dbReference type="Proteomes" id="UP000190626">
    <property type="component" value="Unassembled WGS sequence"/>
</dbReference>
<keyword evidence="4" id="KW-0812">Transmembrane</keyword>
<dbReference type="PRINTS" id="PR00032">
    <property type="entry name" value="HTHARAC"/>
</dbReference>
<dbReference type="SUPFAM" id="SSF46689">
    <property type="entry name" value="Homeodomain-like"/>
    <property type="match status" value="1"/>
</dbReference>
<dbReference type="PROSITE" id="PS00041">
    <property type="entry name" value="HTH_ARAC_FAMILY_1"/>
    <property type="match status" value="1"/>
</dbReference>
<keyword evidence="1" id="KW-0805">Transcription regulation</keyword>
<feature type="transmembrane region" description="Helical" evidence="4">
    <location>
        <begin position="260"/>
        <end position="281"/>
    </location>
</feature>
<feature type="transmembrane region" description="Helical" evidence="4">
    <location>
        <begin position="12"/>
        <end position="32"/>
    </location>
</feature>
<dbReference type="InterPro" id="IPR009057">
    <property type="entry name" value="Homeodomain-like_sf"/>
</dbReference>
<evidence type="ECO:0000256" key="4">
    <source>
        <dbReference type="SAM" id="Phobius"/>
    </source>
</evidence>
<dbReference type="PANTHER" id="PTHR43280:SF28">
    <property type="entry name" value="HTH-TYPE TRANSCRIPTIONAL ACTIVATOR RHAS"/>
    <property type="match status" value="1"/>
</dbReference>
<dbReference type="GO" id="GO:0043565">
    <property type="term" value="F:sequence-specific DNA binding"/>
    <property type="evidence" value="ECO:0007669"/>
    <property type="project" value="InterPro"/>
</dbReference>
<sequence>MRKTLFNRLLLSYMPIFIIMVTFTFFMFFQILSEQNRKEALNANKVLSLQAMRLIDTSLKAIDNMVMTETINNKELINFFNNEEKNNMFINISAVKKMQDMISSYPLIDSIYFVRFEDSFVLSNATSDKLSNYLDEPFIKKAMDPLASKSWSGVRSFEQFSVKGSKPVVSLVRGAPFITGEKGLIVINVATDSFQNSIADLYDPKTSFIGIRDAVGSELISGLNAKEQSRIFSNYVSSYTGWSYQSGLVKGKVFHVISSLYNIWFIIGIAMIVLGLAWMLYVTRRNSKPVEQIVDRIRGYRLPLSKEGGDEFSFIESALSNIIEQSNQYQQKHEEDRHLRMRYLFHQLIEGDTGLTHDEWMVETSSLQLPYAYDRQVVLVTEIDKYPDFCCQYSRRDQNLLKFALRSVIQELAPKYELVLWAEWTSASQLSAMVFVDSAVEAKDSVIRELFENVRLWSQDNLKFTVTIGIGEQVAELSHAANSYKEALRALKYKIVLGENRLITSEHITNQGQVEVYSHLNAIRSIIQSFRLLEEEWKTKYDELFRTVKLGLLTKDEIMNLMNYLIYYLGREMAGMTKEFQEIWTTDGLPKLSKVIDESHSLEQMREESVAVLNSLFTGLQEAQDRRLHGATIRDMRKFIEEEYANPNMSLDYLSSTFNINGKYVSKLFKEETGQKFVDFLFDIRLQVAQRLLTETQTTIQEIAEQVGYTSAISFSRVFKKVVGSSPSEFREEAARRQHG</sequence>
<protein>
    <submittedName>
        <fullName evidence="6">AraC family transcriptional regulator</fullName>
    </submittedName>
</protein>
<evidence type="ECO:0000259" key="5">
    <source>
        <dbReference type="PROSITE" id="PS01124"/>
    </source>
</evidence>
<dbReference type="InterPro" id="IPR041522">
    <property type="entry name" value="CdaR_GGDEF"/>
</dbReference>
<evidence type="ECO:0000256" key="1">
    <source>
        <dbReference type="ARBA" id="ARBA00023015"/>
    </source>
</evidence>
<dbReference type="Pfam" id="PF12833">
    <property type="entry name" value="HTH_18"/>
    <property type="match status" value="1"/>
</dbReference>
<dbReference type="PROSITE" id="PS01124">
    <property type="entry name" value="HTH_ARAC_FAMILY_2"/>
    <property type="match status" value="1"/>
</dbReference>
<dbReference type="InterPro" id="IPR020449">
    <property type="entry name" value="Tscrpt_reg_AraC-type_HTH"/>
</dbReference>
<name>A0A1V4HIR1_9BACL</name>
<feature type="domain" description="HTH araC/xylS-type" evidence="5">
    <location>
        <begin position="634"/>
        <end position="733"/>
    </location>
</feature>
<dbReference type="STRING" id="1469647.BC351_29010"/>
<dbReference type="AlphaFoldDB" id="A0A1V4HIR1"/>
<comment type="caution">
    <text evidence="6">The sequence shown here is derived from an EMBL/GenBank/DDBJ whole genome shotgun (WGS) entry which is preliminary data.</text>
</comment>